<sequence length="14" mass="1599">MSSHLYAMDNLTIC</sequence>
<protein>
    <submittedName>
        <fullName evidence="1">Uncharacterized protein</fullName>
    </submittedName>
</protein>
<evidence type="ECO:0000313" key="1">
    <source>
        <dbReference type="EMBL" id="JAH62707.1"/>
    </source>
</evidence>
<reference evidence="1" key="1">
    <citation type="submission" date="2014-11" db="EMBL/GenBank/DDBJ databases">
        <authorList>
            <person name="Amaro Gonzalez C."/>
        </authorList>
    </citation>
    <scope>NUCLEOTIDE SEQUENCE</scope>
</reference>
<dbReference type="EMBL" id="GBXM01045870">
    <property type="protein sequence ID" value="JAH62707.1"/>
    <property type="molecule type" value="Transcribed_RNA"/>
</dbReference>
<proteinExistence type="predicted"/>
<reference evidence="1" key="2">
    <citation type="journal article" date="2015" name="Fish Shellfish Immunol.">
        <title>Early steps in the European eel (Anguilla anguilla)-Vibrio vulnificus interaction in the gills: Role of the RtxA13 toxin.</title>
        <authorList>
            <person name="Callol A."/>
            <person name="Pajuelo D."/>
            <person name="Ebbesson L."/>
            <person name="Teles M."/>
            <person name="MacKenzie S."/>
            <person name="Amaro C."/>
        </authorList>
    </citation>
    <scope>NUCLEOTIDE SEQUENCE</scope>
</reference>
<organism evidence="1">
    <name type="scientific">Anguilla anguilla</name>
    <name type="common">European freshwater eel</name>
    <name type="synonym">Muraena anguilla</name>
    <dbReference type="NCBI Taxonomy" id="7936"/>
    <lineage>
        <taxon>Eukaryota</taxon>
        <taxon>Metazoa</taxon>
        <taxon>Chordata</taxon>
        <taxon>Craniata</taxon>
        <taxon>Vertebrata</taxon>
        <taxon>Euteleostomi</taxon>
        <taxon>Actinopterygii</taxon>
        <taxon>Neopterygii</taxon>
        <taxon>Teleostei</taxon>
        <taxon>Anguilliformes</taxon>
        <taxon>Anguillidae</taxon>
        <taxon>Anguilla</taxon>
    </lineage>
</organism>
<name>A0A0E9UAC9_ANGAN</name>
<accession>A0A0E9UAC9</accession>